<keyword evidence="2" id="KW-1185">Reference proteome</keyword>
<dbReference type="Pfam" id="PF14275">
    <property type="entry name" value="DUF4362"/>
    <property type="match status" value="1"/>
</dbReference>
<evidence type="ECO:0000313" key="1">
    <source>
        <dbReference type="EMBL" id="MCH7322537.1"/>
    </source>
</evidence>
<protein>
    <submittedName>
        <fullName evidence="1">DUF4362 domain-containing protein</fullName>
    </submittedName>
</protein>
<name>A0ABS9UDX6_9BACL</name>
<dbReference type="RefSeq" id="WP_241369606.1">
    <property type="nucleotide sequence ID" value="NZ_JAKZFC010000004.1"/>
</dbReference>
<organism evidence="1 2">
    <name type="scientific">Solibacillus palustris</name>
    <dbReference type="NCBI Taxonomy" id="2908203"/>
    <lineage>
        <taxon>Bacteria</taxon>
        <taxon>Bacillati</taxon>
        <taxon>Bacillota</taxon>
        <taxon>Bacilli</taxon>
        <taxon>Bacillales</taxon>
        <taxon>Caryophanaceae</taxon>
        <taxon>Solibacillus</taxon>
    </lineage>
</organism>
<dbReference type="Proteomes" id="UP001316087">
    <property type="component" value="Unassembled WGS sequence"/>
</dbReference>
<sequence>MKKWLLLLGIMLLVACSDKEPINEIKRVQLEKVNTPEEIQVFEQPELAFISEQLQKVKWQPNVKAEMARIEDIQLQLFIEREPNMPEYIITYRIWIEKNQSLTIISSDEKEGYGRLDSKKAKPLVKFLFEKMDSLKPVIDKHGQIENGEVFEQFVQQVNNKKPASVNITHYTIEGDPIYYRTDYDGTKFHLEIDKREDKFGNGGFEYYSCEVLTDVHNGELLEYYLSQCEDTEAKLHLLVMPFNTDNEQFTKSHLPEMSLTIGERALAVQKGAYSWTLPTNNHVEMMTISVDHAAPNQMVNMANGVKVDKFASRNIQFEVEPSRVEYRVWNDEKMLGTYPSLKDIDTSEPFILEVFAYWCENYASYVTAMQFE</sequence>
<comment type="caution">
    <text evidence="1">The sequence shown here is derived from an EMBL/GenBank/DDBJ whole genome shotgun (WGS) entry which is preliminary data.</text>
</comment>
<dbReference type="InterPro" id="IPR025372">
    <property type="entry name" value="DUF4362"/>
</dbReference>
<evidence type="ECO:0000313" key="2">
    <source>
        <dbReference type="Proteomes" id="UP001316087"/>
    </source>
</evidence>
<dbReference type="EMBL" id="JAKZFC010000004">
    <property type="protein sequence ID" value="MCH7322537.1"/>
    <property type="molecule type" value="Genomic_DNA"/>
</dbReference>
<reference evidence="1 2" key="1">
    <citation type="submission" date="2022-03" db="EMBL/GenBank/DDBJ databases">
        <authorList>
            <person name="Jo J.-H."/>
            <person name="Im W.-T."/>
        </authorList>
    </citation>
    <scope>NUCLEOTIDE SEQUENCE [LARGE SCALE GENOMIC DNA]</scope>
    <source>
        <strain evidence="1 2">MA9</strain>
    </source>
</reference>
<gene>
    <name evidence="1" type="ORF">LZ480_11600</name>
</gene>
<accession>A0ABS9UDX6</accession>
<dbReference type="PROSITE" id="PS51257">
    <property type="entry name" value="PROKAR_LIPOPROTEIN"/>
    <property type="match status" value="1"/>
</dbReference>
<proteinExistence type="predicted"/>